<evidence type="ECO:0000313" key="2">
    <source>
        <dbReference type="EMBL" id="MCZ3781813.1"/>
    </source>
</evidence>
<organism evidence="2 3">
    <name type="scientific">Limosilactobacillus vaginalis</name>
    <dbReference type="NCBI Taxonomy" id="1633"/>
    <lineage>
        <taxon>Bacteria</taxon>
        <taxon>Bacillati</taxon>
        <taxon>Bacillota</taxon>
        <taxon>Bacilli</taxon>
        <taxon>Lactobacillales</taxon>
        <taxon>Lactobacillaceae</taxon>
        <taxon>Limosilactobacillus</taxon>
    </lineage>
</organism>
<proteinExistence type="predicted"/>
<feature type="region of interest" description="Disordered" evidence="1">
    <location>
        <begin position="117"/>
        <end position="182"/>
    </location>
</feature>
<dbReference type="RefSeq" id="WP_251951328.1">
    <property type="nucleotide sequence ID" value="NZ_CAKMAX010000044.1"/>
</dbReference>
<feature type="compositionally biased region" description="Polar residues" evidence="1">
    <location>
        <begin position="134"/>
        <end position="150"/>
    </location>
</feature>
<dbReference type="Proteomes" id="UP001527392">
    <property type="component" value="Unassembled WGS sequence"/>
</dbReference>
<evidence type="ECO:0000256" key="1">
    <source>
        <dbReference type="SAM" id="MobiDB-lite"/>
    </source>
</evidence>
<accession>A0ABT4KAK1</accession>
<comment type="caution">
    <text evidence="2">The sequence shown here is derived from an EMBL/GenBank/DDBJ whole genome shotgun (WGS) entry which is preliminary data.</text>
</comment>
<evidence type="ECO:0008006" key="4">
    <source>
        <dbReference type="Google" id="ProtNLM"/>
    </source>
</evidence>
<reference evidence="2 3" key="1">
    <citation type="submission" date="2022-01" db="EMBL/GenBank/DDBJ databases">
        <title>VMRC isolate genome collection.</title>
        <authorList>
            <person name="France M."/>
            <person name="Rutt L."/>
            <person name="Humphrys M."/>
            <person name="Ravel J."/>
        </authorList>
    </citation>
    <scope>NUCLEOTIDE SEQUENCE [LARGE SCALE GENOMIC DNA]</scope>
    <source>
        <strain evidence="2 3">C0030B4</strain>
    </source>
</reference>
<keyword evidence="3" id="KW-1185">Reference proteome</keyword>
<dbReference type="EMBL" id="JAKHMS010000016">
    <property type="protein sequence ID" value="MCZ3781813.1"/>
    <property type="molecule type" value="Genomic_DNA"/>
</dbReference>
<sequence length="284" mass="33092">MSKLLIDEQPLQFLPSLAKVLGNSDKALILQQINYWLNNPKVGTVANGRRWIRNTVDEWHKQFPWIATKTVQRYLKDLEEKGILLTCNLNKLKFDRTKWYAIDYNELDKLTNALGQSDQMEGDSQDQRKGTDSPVENGTPSPLQKGTDSPKQYHRLPETTSKTTTENSGKSKSTSHKSNHKFSKGSIEYRLAMYLFGKVKQNNPEHKKLTESQKQKWADNIRLMIQRDNRSPQKIKNMIDWCQADDFWKQNILSTAKLRKQYDTMAPKANAQWQSNQQRKRVYS</sequence>
<feature type="compositionally biased region" description="Basic residues" evidence="1">
    <location>
        <begin position="173"/>
        <end position="182"/>
    </location>
</feature>
<protein>
    <recommendedName>
        <fullName evidence="4">Replication protein</fullName>
    </recommendedName>
</protein>
<gene>
    <name evidence="2" type="ORF">L2504_06675</name>
</gene>
<name>A0ABT4KAK1_9LACO</name>
<evidence type="ECO:0000313" key="3">
    <source>
        <dbReference type="Proteomes" id="UP001527392"/>
    </source>
</evidence>